<reference evidence="4 5" key="1">
    <citation type="journal article" date="2014" name="Science">
        <title>Plant genetics. Early allopolyploid evolution in the post-Neolithic Brassica napus oilseed genome.</title>
        <authorList>
            <person name="Chalhoub B."/>
            <person name="Denoeud F."/>
            <person name="Liu S."/>
            <person name="Parkin I.A."/>
            <person name="Tang H."/>
            <person name="Wang X."/>
            <person name="Chiquet J."/>
            <person name="Belcram H."/>
            <person name="Tong C."/>
            <person name="Samans B."/>
            <person name="Correa M."/>
            <person name="Da Silva C."/>
            <person name="Just J."/>
            <person name="Falentin C."/>
            <person name="Koh C.S."/>
            <person name="Le Clainche I."/>
            <person name="Bernard M."/>
            <person name="Bento P."/>
            <person name="Noel B."/>
            <person name="Labadie K."/>
            <person name="Alberti A."/>
            <person name="Charles M."/>
            <person name="Arnaud D."/>
            <person name="Guo H."/>
            <person name="Daviaud C."/>
            <person name="Alamery S."/>
            <person name="Jabbari K."/>
            <person name="Zhao M."/>
            <person name="Edger P.P."/>
            <person name="Chelaifa H."/>
            <person name="Tack D."/>
            <person name="Lassalle G."/>
            <person name="Mestiri I."/>
            <person name="Schnel N."/>
            <person name="Le Paslier M.C."/>
            <person name="Fan G."/>
            <person name="Renault V."/>
            <person name="Bayer P.E."/>
            <person name="Golicz A.A."/>
            <person name="Manoli S."/>
            <person name="Lee T.H."/>
            <person name="Thi V.H."/>
            <person name="Chalabi S."/>
            <person name="Hu Q."/>
            <person name="Fan C."/>
            <person name="Tollenaere R."/>
            <person name="Lu Y."/>
            <person name="Battail C."/>
            <person name="Shen J."/>
            <person name="Sidebottom C.H."/>
            <person name="Wang X."/>
            <person name="Canaguier A."/>
            <person name="Chauveau A."/>
            <person name="Berard A."/>
            <person name="Deniot G."/>
            <person name="Guan M."/>
            <person name="Liu Z."/>
            <person name="Sun F."/>
            <person name="Lim Y.P."/>
            <person name="Lyons E."/>
            <person name="Town C.D."/>
            <person name="Bancroft I."/>
            <person name="Wang X."/>
            <person name="Meng J."/>
            <person name="Ma J."/>
            <person name="Pires J.C."/>
            <person name="King G.J."/>
            <person name="Brunel D."/>
            <person name="Delourme R."/>
            <person name="Renard M."/>
            <person name="Aury J.M."/>
            <person name="Adams K.L."/>
            <person name="Batley J."/>
            <person name="Snowdon R.J."/>
            <person name="Tost J."/>
            <person name="Edwards D."/>
            <person name="Zhou Y."/>
            <person name="Hua W."/>
            <person name="Sharpe A.G."/>
            <person name="Paterson A.H."/>
            <person name="Guan C."/>
            <person name="Wincker P."/>
        </authorList>
    </citation>
    <scope>NUCLEOTIDE SEQUENCE [LARGE SCALE GENOMIC DNA]</scope>
    <source>
        <strain evidence="5">cv. Darmor-bzh</strain>
    </source>
</reference>
<dbReference type="PaxDb" id="3708-A0A078JSY1"/>
<dbReference type="EMBL" id="LK037854">
    <property type="protein sequence ID" value="CDY68726.1"/>
    <property type="molecule type" value="Genomic_DNA"/>
</dbReference>
<sequence length="120" mass="13604">MGRDEFSSLAPYTTLEAHLMFDSEVGNLAYDVDSQALAMLFEQAGTVEIAEGNLPWDVDNGRLEQVFSEYGKVVEARVVYDRETVRSRGFRFVTMSNKTELNDAIAALDGQNMEERPRRF</sequence>
<keyword evidence="1 2" id="KW-0694">RNA-binding</keyword>
<keyword evidence="5" id="KW-1185">Reference proteome</keyword>
<dbReference type="Proteomes" id="UP000028999">
    <property type="component" value="Unassembled WGS sequence"/>
</dbReference>
<dbReference type="AlphaFoldDB" id="A0A078JSY1"/>
<name>A0A078JSY1_BRANA</name>
<dbReference type="InterPro" id="IPR050502">
    <property type="entry name" value="Euk_RNA-bind_prot"/>
</dbReference>
<dbReference type="PANTHER" id="PTHR48025:SF3">
    <property type="entry name" value="31 KDA RIBONUCLEOPROTEIN, CHLOROPLASTIC-RELATED"/>
    <property type="match status" value="1"/>
</dbReference>
<evidence type="ECO:0000313" key="4">
    <source>
        <dbReference type="EMBL" id="CDY68726.1"/>
    </source>
</evidence>
<dbReference type="GO" id="GO:0003723">
    <property type="term" value="F:RNA binding"/>
    <property type="evidence" value="ECO:0007669"/>
    <property type="project" value="UniProtKB-UniRule"/>
</dbReference>
<evidence type="ECO:0000256" key="1">
    <source>
        <dbReference type="ARBA" id="ARBA00022884"/>
    </source>
</evidence>
<accession>A0A078JSY1</accession>
<dbReference type="InterPro" id="IPR000504">
    <property type="entry name" value="RRM_dom"/>
</dbReference>
<evidence type="ECO:0000259" key="3">
    <source>
        <dbReference type="PROSITE" id="PS50102"/>
    </source>
</evidence>
<gene>
    <name evidence="4" type="primary">BnaCnng60260D</name>
    <name evidence="4" type="ORF">GSBRNA2T00077116001</name>
</gene>
<dbReference type="STRING" id="3708.A0A078JSY1"/>
<dbReference type="InterPro" id="IPR012677">
    <property type="entry name" value="Nucleotide-bd_a/b_plait_sf"/>
</dbReference>
<dbReference type="PROSITE" id="PS50102">
    <property type="entry name" value="RRM"/>
    <property type="match status" value="1"/>
</dbReference>
<proteinExistence type="predicted"/>
<dbReference type="Gramene" id="CDY68726">
    <property type="protein sequence ID" value="CDY68726"/>
    <property type="gene ID" value="GSBRNA2T00077116001"/>
</dbReference>
<dbReference type="InterPro" id="IPR035979">
    <property type="entry name" value="RBD_domain_sf"/>
</dbReference>
<dbReference type="Pfam" id="PF00076">
    <property type="entry name" value="RRM_1"/>
    <property type="match status" value="1"/>
</dbReference>
<dbReference type="SMART" id="SM00360">
    <property type="entry name" value="RRM"/>
    <property type="match status" value="1"/>
</dbReference>
<dbReference type="SUPFAM" id="SSF54928">
    <property type="entry name" value="RNA-binding domain, RBD"/>
    <property type="match status" value="1"/>
</dbReference>
<dbReference type="PANTHER" id="PTHR48025">
    <property type="entry name" value="OS02G0815200 PROTEIN"/>
    <property type="match status" value="1"/>
</dbReference>
<protein>
    <submittedName>
        <fullName evidence="4">BnaCnng60260D protein</fullName>
    </submittedName>
</protein>
<organism evidence="4 5">
    <name type="scientific">Brassica napus</name>
    <name type="common">Rape</name>
    <dbReference type="NCBI Taxonomy" id="3708"/>
    <lineage>
        <taxon>Eukaryota</taxon>
        <taxon>Viridiplantae</taxon>
        <taxon>Streptophyta</taxon>
        <taxon>Embryophyta</taxon>
        <taxon>Tracheophyta</taxon>
        <taxon>Spermatophyta</taxon>
        <taxon>Magnoliopsida</taxon>
        <taxon>eudicotyledons</taxon>
        <taxon>Gunneridae</taxon>
        <taxon>Pentapetalae</taxon>
        <taxon>rosids</taxon>
        <taxon>malvids</taxon>
        <taxon>Brassicales</taxon>
        <taxon>Brassicaceae</taxon>
        <taxon>Brassiceae</taxon>
        <taxon>Brassica</taxon>
    </lineage>
</organism>
<evidence type="ECO:0000313" key="5">
    <source>
        <dbReference type="Proteomes" id="UP000028999"/>
    </source>
</evidence>
<feature type="domain" description="RRM" evidence="3">
    <location>
        <begin position="47"/>
        <end position="120"/>
    </location>
</feature>
<evidence type="ECO:0000256" key="2">
    <source>
        <dbReference type="PROSITE-ProRule" id="PRU00176"/>
    </source>
</evidence>
<dbReference type="Gene3D" id="3.30.70.330">
    <property type="match status" value="1"/>
</dbReference>